<dbReference type="AlphaFoldDB" id="A0A128F3W2"/>
<proteinExistence type="predicted"/>
<sequence length="162" mass="19696">MKWILTNWIRKKKFEKFFTRVEEGFFNKKKYTPYLEERILESLREAGETKPKRASRIVLACIRQALLDKYLTENRYIRFLEDNRKEFFLERVSGSDVDVSYEHIIRNFIHNKHSECSDYILSHVPRYFQKFAKDLEVDMDYPMNGQGEKEMLDDIIMLLNHK</sequence>
<keyword evidence="2" id="KW-1185">Reference proteome</keyword>
<evidence type="ECO:0000313" key="2">
    <source>
        <dbReference type="Proteomes" id="UP000073601"/>
    </source>
</evidence>
<protein>
    <submittedName>
        <fullName evidence="1">Uncharacterized protein</fullName>
    </submittedName>
</protein>
<evidence type="ECO:0000313" key="1">
    <source>
        <dbReference type="EMBL" id="CZF80971.1"/>
    </source>
</evidence>
<dbReference type="RefSeq" id="WP_062707833.1">
    <property type="nucleotide sequence ID" value="NZ_CAWRCI010000012.1"/>
</dbReference>
<name>A0A128F3W2_9GAMM</name>
<reference evidence="2" key="1">
    <citation type="submission" date="2016-02" db="EMBL/GenBank/DDBJ databases">
        <authorList>
            <person name="Rodrigo-Torres Lidia"/>
            <person name="Arahal R.David."/>
        </authorList>
    </citation>
    <scope>NUCLEOTIDE SEQUENCE [LARGE SCALE GENOMIC DNA]</scope>
    <source>
        <strain evidence="2">CECT 8713</strain>
    </source>
</reference>
<dbReference type="OrthoDB" id="5916931at2"/>
<gene>
    <name evidence="1" type="ORF">GMA8713_01663</name>
</gene>
<accession>A0A128F3W2</accession>
<organism evidence="1 2">
    <name type="scientific">Grimontia marina</name>
    <dbReference type="NCBI Taxonomy" id="646534"/>
    <lineage>
        <taxon>Bacteria</taxon>
        <taxon>Pseudomonadati</taxon>
        <taxon>Pseudomonadota</taxon>
        <taxon>Gammaproteobacteria</taxon>
        <taxon>Vibrionales</taxon>
        <taxon>Vibrionaceae</taxon>
        <taxon>Grimontia</taxon>
    </lineage>
</organism>
<dbReference type="EMBL" id="FIZY01000012">
    <property type="protein sequence ID" value="CZF80971.1"/>
    <property type="molecule type" value="Genomic_DNA"/>
</dbReference>
<dbReference type="Proteomes" id="UP000073601">
    <property type="component" value="Unassembled WGS sequence"/>
</dbReference>